<keyword evidence="9" id="KW-0966">Cell projection</keyword>
<feature type="compositionally biased region" description="Polar residues" evidence="11">
    <location>
        <begin position="79"/>
        <end position="88"/>
    </location>
</feature>
<evidence type="ECO:0000313" key="13">
    <source>
        <dbReference type="EMBL" id="CAI9726319.1"/>
    </source>
</evidence>
<evidence type="ECO:0000256" key="4">
    <source>
        <dbReference type="ARBA" id="ARBA00022692"/>
    </source>
</evidence>
<keyword evidence="7" id="KW-0969">Cilium</keyword>
<comment type="function">
    <text evidence="10">Component of the transition zone in primary cilia. Required for ciliogenesis.</text>
</comment>
<evidence type="ECO:0000256" key="7">
    <source>
        <dbReference type="ARBA" id="ARBA00023069"/>
    </source>
</evidence>
<dbReference type="Proteomes" id="UP001162480">
    <property type="component" value="Chromosome 7"/>
</dbReference>
<keyword evidence="6 12" id="KW-1133">Transmembrane helix</keyword>
<feature type="transmembrane region" description="Helical" evidence="12">
    <location>
        <begin position="236"/>
        <end position="258"/>
    </location>
</feature>
<protein>
    <recommendedName>
        <fullName evidence="15">Transmembrane protein 237</fullName>
    </recommendedName>
</protein>
<name>A0AA36F6N3_OCTVU</name>
<reference evidence="13" key="1">
    <citation type="submission" date="2023-08" db="EMBL/GenBank/DDBJ databases">
        <authorList>
            <person name="Alioto T."/>
            <person name="Alioto T."/>
            <person name="Gomez Garrido J."/>
        </authorList>
    </citation>
    <scope>NUCLEOTIDE SEQUENCE</scope>
</reference>
<evidence type="ECO:0000313" key="14">
    <source>
        <dbReference type="Proteomes" id="UP001162480"/>
    </source>
</evidence>
<evidence type="ECO:0000256" key="5">
    <source>
        <dbReference type="ARBA" id="ARBA00022794"/>
    </source>
</evidence>
<dbReference type="GO" id="GO:0035869">
    <property type="term" value="C:ciliary transition zone"/>
    <property type="evidence" value="ECO:0007669"/>
    <property type="project" value="TreeGrafter"/>
</dbReference>
<evidence type="ECO:0000256" key="2">
    <source>
        <dbReference type="ARBA" id="ARBA00004141"/>
    </source>
</evidence>
<evidence type="ECO:0008006" key="15">
    <source>
        <dbReference type="Google" id="ProtNLM"/>
    </source>
</evidence>
<feature type="transmembrane region" description="Helical" evidence="12">
    <location>
        <begin position="363"/>
        <end position="382"/>
    </location>
</feature>
<feature type="transmembrane region" description="Helical" evidence="12">
    <location>
        <begin position="314"/>
        <end position="335"/>
    </location>
</feature>
<dbReference type="AlphaFoldDB" id="A0AA36F6N3"/>
<dbReference type="GO" id="GO:0060271">
    <property type="term" value="P:cilium assembly"/>
    <property type="evidence" value="ECO:0007669"/>
    <property type="project" value="TreeGrafter"/>
</dbReference>
<gene>
    <name evidence="13" type="ORF">OCTVUL_1B007236</name>
</gene>
<keyword evidence="8 12" id="KW-0472">Membrane</keyword>
<keyword evidence="14" id="KW-1185">Reference proteome</keyword>
<evidence type="ECO:0000256" key="11">
    <source>
        <dbReference type="SAM" id="MobiDB-lite"/>
    </source>
</evidence>
<dbReference type="Pfam" id="PF15383">
    <property type="entry name" value="TMEM237"/>
    <property type="match status" value="1"/>
</dbReference>
<dbReference type="GO" id="GO:0016020">
    <property type="term" value="C:membrane"/>
    <property type="evidence" value="ECO:0007669"/>
    <property type="project" value="UniProtKB-SubCell"/>
</dbReference>
<organism evidence="13 14">
    <name type="scientific">Octopus vulgaris</name>
    <name type="common">Common octopus</name>
    <dbReference type="NCBI Taxonomy" id="6645"/>
    <lineage>
        <taxon>Eukaryota</taxon>
        <taxon>Metazoa</taxon>
        <taxon>Spiralia</taxon>
        <taxon>Lophotrochozoa</taxon>
        <taxon>Mollusca</taxon>
        <taxon>Cephalopoda</taxon>
        <taxon>Coleoidea</taxon>
        <taxon>Octopodiformes</taxon>
        <taxon>Octopoda</taxon>
        <taxon>Incirrata</taxon>
        <taxon>Octopodidae</taxon>
        <taxon>Octopus</taxon>
    </lineage>
</organism>
<comment type="similarity">
    <text evidence="3">Belongs to the TMEM237 family.</text>
</comment>
<dbReference type="EMBL" id="OX597820">
    <property type="protein sequence ID" value="CAI9726319.1"/>
    <property type="molecule type" value="Genomic_DNA"/>
</dbReference>
<evidence type="ECO:0000256" key="3">
    <source>
        <dbReference type="ARBA" id="ARBA00008783"/>
    </source>
</evidence>
<comment type="subcellular location">
    <subcellularLocation>
        <location evidence="1">Cell projection</location>
        <location evidence="1">Cilium</location>
    </subcellularLocation>
    <subcellularLocation>
        <location evidence="2">Membrane</location>
        <topology evidence="2">Multi-pass membrane protein</topology>
    </subcellularLocation>
</comment>
<feature type="transmembrane region" description="Helical" evidence="12">
    <location>
        <begin position="270"/>
        <end position="293"/>
    </location>
</feature>
<sequence length="413" mass="46661">MTPVITKSCQVNKDNMEDTSDNQSSRKLPPISPRSLPLTKPPRSTSKGKVNESFTKSPPLKEKPIPSPRRNSRQLPPLQASNESISETATKKKKKKKVIDSQSSSGETLQTEQDINNGSQTSVVPKKRKKKKKQEEMQLSSTLLNYLGGMEEDVVENKEPADEMVQPVKNAIITSQPVDKLFIETKRSFKTEVKSKLTADKTKEKLKLEQYGDGFVTLPQTSLEFAIKTHRMWQTFCLFFHGLTAGIGLWQVVIVYIFEYNHQQEFVESYKIMALPVQSLFYGLLVICLVSACDRYDISNINKQFMLDAVTLKSGALSVVIYFICIVMHVSVVHIDDKMFLYNMTSLFNNTQEFSEDLATWKIINLLRGVAVILGWLLLSIFPNTDRLVENLSESVGDILGPHTRTQNISTIS</sequence>
<evidence type="ECO:0000256" key="12">
    <source>
        <dbReference type="SAM" id="Phobius"/>
    </source>
</evidence>
<evidence type="ECO:0000256" key="1">
    <source>
        <dbReference type="ARBA" id="ARBA00004138"/>
    </source>
</evidence>
<proteinExistence type="inferred from homology"/>
<evidence type="ECO:0000256" key="10">
    <source>
        <dbReference type="ARBA" id="ARBA00025631"/>
    </source>
</evidence>
<evidence type="ECO:0000256" key="8">
    <source>
        <dbReference type="ARBA" id="ARBA00023136"/>
    </source>
</evidence>
<feature type="compositionally biased region" description="Polar residues" evidence="11">
    <location>
        <begin position="42"/>
        <end position="56"/>
    </location>
</feature>
<feature type="region of interest" description="Disordered" evidence="11">
    <location>
        <begin position="1"/>
        <end position="137"/>
    </location>
</feature>
<dbReference type="PANTHER" id="PTHR28388">
    <property type="entry name" value="TRANSMEMBRANE PROTEIN 237"/>
    <property type="match status" value="1"/>
</dbReference>
<evidence type="ECO:0000256" key="9">
    <source>
        <dbReference type="ARBA" id="ARBA00023273"/>
    </source>
</evidence>
<feature type="compositionally biased region" description="Polar residues" evidence="11">
    <location>
        <begin position="100"/>
        <end position="123"/>
    </location>
</feature>
<evidence type="ECO:0000256" key="6">
    <source>
        <dbReference type="ARBA" id="ARBA00022989"/>
    </source>
</evidence>
<dbReference type="PANTHER" id="PTHR28388:SF1">
    <property type="entry name" value="TRANSMEMBRANE PROTEIN 237"/>
    <property type="match status" value="1"/>
</dbReference>
<feature type="compositionally biased region" description="Polar residues" evidence="11">
    <location>
        <begin position="1"/>
        <end position="13"/>
    </location>
</feature>
<dbReference type="InterPro" id="IPR029409">
    <property type="entry name" value="TMEM237"/>
</dbReference>
<keyword evidence="5" id="KW-0970">Cilium biogenesis/degradation</keyword>
<keyword evidence="4 12" id="KW-0812">Transmembrane</keyword>
<accession>A0AA36F6N3</accession>